<comment type="subcellular location">
    <subcellularLocation>
        <location evidence="1 9">Nucleus</location>
    </subcellularLocation>
</comment>
<dbReference type="PANTHER" id="PTHR35784">
    <property type="entry name" value="MEDIATOR OF RNA POLYMERASE II TRANSCRIPTION SUBUNIT 5"/>
    <property type="match status" value="1"/>
</dbReference>
<dbReference type="GO" id="GO:0006357">
    <property type="term" value="P:regulation of transcription by RNA polymerase II"/>
    <property type="evidence" value="ECO:0007669"/>
    <property type="project" value="InterPro"/>
</dbReference>
<dbReference type="PANTHER" id="PTHR35784:SF1">
    <property type="entry name" value="MEDIATOR OF RNA POLYMERASE II TRANSCRIPTION SUBUNIT 5"/>
    <property type="match status" value="1"/>
</dbReference>
<dbReference type="AlphaFoldDB" id="W9YVG5"/>
<dbReference type="RefSeq" id="XP_007720732.1">
    <property type="nucleotide sequence ID" value="XM_007722542.1"/>
</dbReference>
<keyword evidence="4 9" id="KW-0805">Transcription regulation</keyword>
<sequence>MTVTKWTSLSRQSLQRRFSVSEFGNLLQDSSQVDGKRIFGALVECRATFCVAGDPLVSLYIDHLASSGLVSISDALLVLVSRWNAAATPLPQNWLDCYSQTLQDLTMLVVSPKCKMTLSEARIALAVSSRWLSSVARTLQQDLIEPSSVGHSNVLEALGFLVASVAATDGGLEALSPDDAQERSSQTRPGLQLRESVRHAFELCLPLYSALSAHLIERLNTVLKHVNLLDNGDSQEGDSSARSSAMQALHFQVAIPETQMVASKAGTIMFLEALLLTGATIDDSSTVNYMCSRHQNEYQSAFNDILGASFYILKTQATHSQHGLCYQQCQLFVQSKLPIILSMISASSFNSFHTEQAITETWRLIAPQLSDQNLSLTGARFLHTCSLHNLMAAQAATQLLGSEGLPSNVSRGLHAKDEVVNQVRASHLRGPKLVDELVRGEGSALFISQGLVEIMHSYCQNKETQYLKELANAILRKPAAIDCISLFIRPAHWLGPLCVLLDDWLWDDIHGEAQPVYDEFGAVFLLVLVTKTRLGLSKSELGIRKKDGFLAQYFDQEYSEESLNGTSAEKTTHLGNWINALYLAEGLSDELFTSCSPHDFYLLIPSLLQQSVAAHHQGKLSQESLKAGLDYLLEPFLLPSLIPALNCVGTLLQEDPISAGVVLEVLVKSPGSADSQEIHQTILETCAPQLQNSIRACDPDKFGSVLRLLDQCSQSSFSSALDLELRSQKGQLLDELHSHVLTVIASHGDFDFDKHPPKPSVPAMVRRAVQVHGVEVVLQILIGVLLQLSDSPDFLFSLDVVATLVSMTGDELCDILRLRHSTIGTLLKKGDTLLAEAVVRLYRLVEAYRNLLVVHEINLDTFSFAQQLTNVDTTNPNPDGSATVSGSMELQPDPTQTDGIDQVLDEVAAMGNMDSNDADMNFDALYGLQGTDMDLNDLDLDMF</sequence>
<evidence type="ECO:0000256" key="9">
    <source>
        <dbReference type="RuleBase" id="RU364142"/>
    </source>
</evidence>
<keyword evidence="7 9" id="KW-0539">Nucleus</keyword>
<comment type="function">
    <text evidence="9">Component of the Mediator complex, a coactivator involved in the regulated transcription of nearly all RNA polymerase II-dependent genes. Mediator functions as a bridge to convey information from gene-specific regulatory proteins to the basal RNA polymerase II transcription machinery. Mediator is recruited to promoters by direct interactions with regulatory proteins and serves as a scaffold for the assembly of a functional preinitiation complex with RNA polymerase II and the general transcription factors.</text>
</comment>
<dbReference type="GO" id="GO:0016592">
    <property type="term" value="C:mediator complex"/>
    <property type="evidence" value="ECO:0007669"/>
    <property type="project" value="InterPro"/>
</dbReference>
<evidence type="ECO:0000256" key="3">
    <source>
        <dbReference type="ARBA" id="ARBA00020628"/>
    </source>
</evidence>
<dbReference type="InterPro" id="IPR014801">
    <property type="entry name" value="Mediator_Med5_fun"/>
</dbReference>
<evidence type="ECO:0000256" key="7">
    <source>
        <dbReference type="ARBA" id="ARBA00023242"/>
    </source>
</evidence>
<feature type="region of interest" description="Disordered" evidence="10">
    <location>
        <begin position="873"/>
        <end position="897"/>
    </location>
</feature>
<comment type="similarity">
    <text evidence="2 9">Belongs to the Mediator complex subunit 5 family.</text>
</comment>
<evidence type="ECO:0000256" key="1">
    <source>
        <dbReference type="ARBA" id="ARBA00004123"/>
    </source>
</evidence>
<keyword evidence="12" id="KW-1185">Reference proteome</keyword>
<evidence type="ECO:0000256" key="8">
    <source>
        <dbReference type="ARBA" id="ARBA00031256"/>
    </source>
</evidence>
<evidence type="ECO:0000256" key="4">
    <source>
        <dbReference type="ARBA" id="ARBA00023015"/>
    </source>
</evidence>
<evidence type="ECO:0000256" key="2">
    <source>
        <dbReference type="ARBA" id="ARBA00008782"/>
    </source>
</evidence>
<keyword evidence="5 9" id="KW-0010">Activator</keyword>
<protein>
    <recommendedName>
        <fullName evidence="3 9">Mediator of RNA polymerase II transcription subunit 5</fullName>
    </recommendedName>
    <alternativeName>
        <fullName evidence="8 9">Mediator complex subunit 5</fullName>
    </alternativeName>
</protein>
<gene>
    <name evidence="9" type="primary">MED5</name>
    <name evidence="11" type="ORF">A1O1_01629</name>
</gene>
<dbReference type="Pfam" id="PF08689">
    <property type="entry name" value="Med5"/>
    <property type="match status" value="1"/>
</dbReference>
<evidence type="ECO:0000256" key="10">
    <source>
        <dbReference type="SAM" id="MobiDB-lite"/>
    </source>
</evidence>
<dbReference type="Proteomes" id="UP000019484">
    <property type="component" value="Unassembled WGS sequence"/>
</dbReference>
<accession>W9YVG5</accession>
<dbReference type="eggNOG" id="ENOG502R1HB">
    <property type="taxonomic scope" value="Eukaryota"/>
</dbReference>
<dbReference type="GO" id="GO:0003712">
    <property type="term" value="F:transcription coregulator activity"/>
    <property type="evidence" value="ECO:0007669"/>
    <property type="project" value="InterPro"/>
</dbReference>
<comment type="subunit">
    <text evidence="9">Component of the Mediator complex.</text>
</comment>
<dbReference type="HOGENOM" id="CLU_004096_0_0_1"/>
<organism evidence="11 12">
    <name type="scientific">Capronia coronata CBS 617.96</name>
    <dbReference type="NCBI Taxonomy" id="1182541"/>
    <lineage>
        <taxon>Eukaryota</taxon>
        <taxon>Fungi</taxon>
        <taxon>Dikarya</taxon>
        <taxon>Ascomycota</taxon>
        <taxon>Pezizomycotina</taxon>
        <taxon>Eurotiomycetes</taxon>
        <taxon>Chaetothyriomycetidae</taxon>
        <taxon>Chaetothyriales</taxon>
        <taxon>Herpotrichiellaceae</taxon>
        <taxon>Capronia</taxon>
    </lineage>
</organism>
<dbReference type="GeneID" id="19156531"/>
<evidence type="ECO:0000256" key="6">
    <source>
        <dbReference type="ARBA" id="ARBA00023163"/>
    </source>
</evidence>
<keyword evidence="6 9" id="KW-0804">Transcription</keyword>
<reference evidence="11 12" key="1">
    <citation type="submission" date="2013-03" db="EMBL/GenBank/DDBJ databases">
        <title>The Genome Sequence of Capronia coronata CBS 617.96.</title>
        <authorList>
            <consortium name="The Broad Institute Genomics Platform"/>
            <person name="Cuomo C."/>
            <person name="de Hoog S."/>
            <person name="Gorbushina A."/>
            <person name="Walker B."/>
            <person name="Young S.K."/>
            <person name="Zeng Q."/>
            <person name="Gargeya S."/>
            <person name="Fitzgerald M."/>
            <person name="Haas B."/>
            <person name="Abouelleil A."/>
            <person name="Allen A.W."/>
            <person name="Alvarado L."/>
            <person name="Arachchi H.M."/>
            <person name="Berlin A.M."/>
            <person name="Chapman S.B."/>
            <person name="Gainer-Dewar J."/>
            <person name="Goldberg J."/>
            <person name="Griggs A."/>
            <person name="Gujja S."/>
            <person name="Hansen M."/>
            <person name="Howarth C."/>
            <person name="Imamovic A."/>
            <person name="Ireland A."/>
            <person name="Larimer J."/>
            <person name="McCowan C."/>
            <person name="Murphy C."/>
            <person name="Pearson M."/>
            <person name="Poon T.W."/>
            <person name="Priest M."/>
            <person name="Roberts A."/>
            <person name="Saif S."/>
            <person name="Shea T."/>
            <person name="Sisk P."/>
            <person name="Sykes S."/>
            <person name="Wortman J."/>
            <person name="Nusbaum C."/>
            <person name="Birren B."/>
        </authorList>
    </citation>
    <scope>NUCLEOTIDE SEQUENCE [LARGE SCALE GENOMIC DNA]</scope>
    <source>
        <strain evidence="11 12">CBS 617.96</strain>
    </source>
</reference>
<evidence type="ECO:0000313" key="12">
    <source>
        <dbReference type="Proteomes" id="UP000019484"/>
    </source>
</evidence>
<proteinExistence type="inferred from homology"/>
<name>W9YVG5_9EURO</name>
<evidence type="ECO:0000313" key="11">
    <source>
        <dbReference type="EMBL" id="EXJ96503.1"/>
    </source>
</evidence>
<dbReference type="EMBL" id="AMWN01000001">
    <property type="protein sequence ID" value="EXJ96503.1"/>
    <property type="molecule type" value="Genomic_DNA"/>
</dbReference>
<comment type="caution">
    <text evidence="11">The sequence shown here is derived from an EMBL/GenBank/DDBJ whole genome shotgun (WGS) entry which is preliminary data.</text>
</comment>
<evidence type="ECO:0000256" key="5">
    <source>
        <dbReference type="ARBA" id="ARBA00023159"/>
    </source>
</evidence>
<dbReference type="STRING" id="1182541.W9YVG5"/>
<dbReference type="OrthoDB" id="5322661at2759"/>